<dbReference type="RefSeq" id="WP_378050038.1">
    <property type="nucleotide sequence ID" value="NZ_JBHMDN010000023.1"/>
</dbReference>
<evidence type="ECO:0000259" key="10">
    <source>
        <dbReference type="PROSITE" id="PS50110"/>
    </source>
</evidence>
<organism evidence="11 12">
    <name type="scientific">Cohnella cellulosilytica</name>
    <dbReference type="NCBI Taxonomy" id="986710"/>
    <lineage>
        <taxon>Bacteria</taxon>
        <taxon>Bacillati</taxon>
        <taxon>Bacillota</taxon>
        <taxon>Bacilli</taxon>
        <taxon>Bacillales</taxon>
        <taxon>Paenibacillaceae</taxon>
        <taxon>Cohnella</taxon>
    </lineage>
</organism>
<dbReference type="Proteomes" id="UP001596378">
    <property type="component" value="Unassembled WGS sequence"/>
</dbReference>
<keyword evidence="3 8" id="KW-0597">Phosphoprotein</keyword>
<dbReference type="Pfam" id="PF12833">
    <property type="entry name" value="HTH_18"/>
    <property type="match status" value="1"/>
</dbReference>
<evidence type="ECO:0000313" key="12">
    <source>
        <dbReference type="Proteomes" id="UP001596378"/>
    </source>
</evidence>
<evidence type="ECO:0000256" key="3">
    <source>
        <dbReference type="ARBA" id="ARBA00022553"/>
    </source>
</evidence>
<dbReference type="InterPro" id="IPR051552">
    <property type="entry name" value="HptR"/>
</dbReference>
<dbReference type="InterPro" id="IPR011006">
    <property type="entry name" value="CheY-like_superfamily"/>
</dbReference>
<dbReference type="PROSITE" id="PS01124">
    <property type="entry name" value="HTH_ARAC_FAMILY_2"/>
    <property type="match status" value="1"/>
</dbReference>
<evidence type="ECO:0000259" key="9">
    <source>
        <dbReference type="PROSITE" id="PS01124"/>
    </source>
</evidence>
<comment type="caution">
    <text evidence="11">The sequence shown here is derived from an EMBL/GenBank/DDBJ whole genome shotgun (WGS) entry which is preliminary data.</text>
</comment>
<keyword evidence="4" id="KW-0902">Two-component regulatory system</keyword>
<evidence type="ECO:0000256" key="4">
    <source>
        <dbReference type="ARBA" id="ARBA00023012"/>
    </source>
</evidence>
<protein>
    <submittedName>
        <fullName evidence="11">Response regulator</fullName>
    </submittedName>
</protein>
<dbReference type="SUPFAM" id="SSF46689">
    <property type="entry name" value="Homeodomain-like"/>
    <property type="match status" value="2"/>
</dbReference>
<evidence type="ECO:0000256" key="1">
    <source>
        <dbReference type="ARBA" id="ARBA00004496"/>
    </source>
</evidence>
<dbReference type="EMBL" id="JBHTAI010000004">
    <property type="protein sequence ID" value="MFC7148451.1"/>
    <property type="molecule type" value="Genomic_DNA"/>
</dbReference>
<dbReference type="PROSITE" id="PS50110">
    <property type="entry name" value="RESPONSE_REGULATORY"/>
    <property type="match status" value="1"/>
</dbReference>
<keyword evidence="12" id="KW-1185">Reference proteome</keyword>
<feature type="domain" description="Response regulatory" evidence="10">
    <location>
        <begin position="3"/>
        <end position="122"/>
    </location>
</feature>
<keyword evidence="6" id="KW-0238">DNA-binding</keyword>
<dbReference type="Gene3D" id="3.40.50.2300">
    <property type="match status" value="1"/>
</dbReference>
<evidence type="ECO:0000256" key="5">
    <source>
        <dbReference type="ARBA" id="ARBA00023015"/>
    </source>
</evidence>
<comment type="subcellular location">
    <subcellularLocation>
        <location evidence="1">Cytoplasm</location>
    </subcellularLocation>
</comment>
<keyword evidence="7" id="KW-0804">Transcription</keyword>
<evidence type="ECO:0000313" key="11">
    <source>
        <dbReference type="EMBL" id="MFC7148451.1"/>
    </source>
</evidence>
<dbReference type="SMART" id="SM00448">
    <property type="entry name" value="REC"/>
    <property type="match status" value="1"/>
</dbReference>
<evidence type="ECO:0000256" key="2">
    <source>
        <dbReference type="ARBA" id="ARBA00022490"/>
    </source>
</evidence>
<evidence type="ECO:0000256" key="7">
    <source>
        <dbReference type="ARBA" id="ARBA00023163"/>
    </source>
</evidence>
<evidence type="ECO:0000256" key="6">
    <source>
        <dbReference type="ARBA" id="ARBA00023125"/>
    </source>
</evidence>
<reference evidence="12" key="1">
    <citation type="journal article" date="2019" name="Int. J. Syst. Evol. Microbiol.">
        <title>The Global Catalogue of Microorganisms (GCM) 10K type strain sequencing project: providing services to taxonomists for standard genome sequencing and annotation.</title>
        <authorList>
            <consortium name="The Broad Institute Genomics Platform"/>
            <consortium name="The Broad Institute Genome Sequencing Center for Infectious Disease"/>
            <person name="Wu L."/>
            <person name="Ma J."/>
        </authorList>
    </citation>
    <scope>NUCLEOTIDE SEQUENCE [LARGE SCALE GENOMIC DNA]</scope>
    <source>
        <strain evidence="12">KCTC 12907</strain>
    </source>
</reference>
<dbReference type="CDD" id="cd17536">
    <property type="entry name" value="REC_YesN-like"/>
    <property type="match status" value="1"/>
</dbReference>
<evidence type="ECO:0000256" key="8">
    <source>
        <dbReference type="PROSITE-ProRule" id="PRU00169"/>
    </source>
</evidence>
<dbReference type="SUPFAM" id="SSF52172">
    <property type="entry name" value="CheY-like"/>
    <property type="match status" value="1"/>
</dbReference>
<gene>
    <name evidence="11" type="ORF">ACFQMJ_07940</name>
</gene>
<dbReference type="PANTHER" id="PTHR42713:SF3">
    <property type="entry name" value="TRANSCRIPTIONAL REGULATORY PROTEIN HPTR"/>
    <property type="match status" value="1"/>
</dbReference>
<dbReference type="PANTHER" id="PTHR42713">
    <property type="entry name" value="HISTIDINE KINASE-RELATED"/>
    <property type="match status" value="1"/>
</dbReference>
<keyword evidence="2" id="KW-0963">Cytoplasm</keyword>
<accession>A0ABW2F6G6</accession>
<dbReference type="SMART" id="SM00342">
    <property type="entry name" value="HTH_ARAC"/>
    <property type="match status" value="1"/>
</dbReference>
<dbReference type="PRINTS" id="PR00032">
    <property type="entry name" value="HTHARAC"/>
</dbReference>
<dbReference type="Pfam" id="PF00072">
    <property type="entry name" value="Response_reg"/>
    <property type="match status" value="1"/>
</dbReference>
<proteinExistence type="predicted"/>
<sequence>MYNLLLVDDEADARDALSNYFPWNDVGFQIVGQAGNGKEALDFLARGGQPVDVILTDIRMPVMSGIELAEALYEQKRGIRVIFLSSYREFEYAQKALHYRVTNYIVKPAKYQVLLDVFGKVREEMRELEAGTPASGTADAGPDEGMLIASVKAYVQSDYREATLENAARQVHLNASYLSYLFKQKTGQSFTDYLIGIKMEVALRLLRDVRYKTYEISERVGYSNAKNFTRTFKSYYGKTPSEYRNGWLQE</sequence>
<feature type="domain" description="HTH araC/xylS-type" evidence="9">
    <location>
        <begin position="149"/>
        <end position="246"/>
    </location>
</feature>
<keyword evidence="5" id="KW-0805">Transcription regulation</keyword>
<feature type="modified residue" description="4-aspartylphosphate" evidence="8">
    <location>
        <position position="57"/>
    </location>
</feature>
<dbReference type="InterPro" id="IPR009057">
    <property type="entry name" value="Homeodomain-like_sf"/>
</dbReference>
<dbReference type="Gene3D" id="1.10.10.60">
    <property type="entry name" value="Homeodomain-like"/>
    <property type="match status" value="2"/>
</dbReference>
<dbReference type="InterPro" id="IPR018060">
    <property type="entry name" value="HTH_AraC"/>
</dbReference>
<dbReference type="InterPro" id="IPR020449">
    <property type="entry name" value="Tscrpt_reg_AraC-type_HTH"/>
</dbReference>
<dbReference type="InterPro" id="IPR001789">
    <property type="entry name" value="Sig_transdc_resp-reg_receiver"/>
</dbReference>
<name>A0ABW2F6G6_9BACL</name>